<dbReference type="EMBL" id="CH480834">
    <property type="protein sequence ID" value="EDW46544.1"/>
    <property type="molecule type" value="Genomic_DNA"/>
</dbReference>
<feature type="compositionally biased region" description="Basic and acidic residues" evidence="3">
    <location>
        <begin position="1"/>
        <end position="11"/>
    </location>
</feature>
<feature type="region of interest" description="Disordered" evidence="3">
    <location>
        <begin position="1456"/>
        <end position="1483"/>
    </location>
</feature>
<feature type="compositionally biased region" description="Basic and acidic residues" evidence="3">
    <location>
        <begin position="1067"/>
        <end position="1078"/>
    </location>
</feature>
<feature type="repeat" description="ANK" evidence="2">
    <location>
        <begin position="1717"/>
        <end position="1749"/>
    </location>
</feature>
<feature type="region of interest" description="Disordered" evidence="3">
    <location>
        <begin position="1"/>
        <end position="151"/>
    </location>
</feature>
<sequence length="2084" mass="228925">MEPNRHHEYQTHHQPHPSMQHHPTHPHHQQPHHQQPHHPQQPIHQHHPPPPPPQQQQHQPPQQIHQQQQHPHHYQQLHHHPTSSTSVGSSSSASYVNHHPQHHPTSLAEDQRSRSAIYMSRSTQPGLPPPPHPSAQGSGAAGASGSDPHMQYYTSNQNLAVKKMSDPHPMWSYKSQAVTTPAPAPGLRQHGNPALYPTGSTAYWSPPDEQLHHQQPSRYSYAKPGGPVTGSRAIQGPLPNSQRYYSEDIKYSTVPAASKVLTYAPPASSSQPQPPPPTSSSSANSSSVRHYELEHVVNPSNPSNEHQQPSPNYGRKCPPHYETPPEQRSAGATPNSTGTPTSTSHHQSLYIPMPTFSTEKFQTTVHNAIEKYIRETPGPSLEYPRGGVAPAGRTGYYNQQPVKSSKAPPPVPQTATSSYVKMEPEHAIAGGLPQPTRSSLYHNPYNAESRERDSSPAMATVPAPHGFPTKYGKLIQQQHAASGVGTGSSAPYQSYYHQGTPSPAAGAVASPTPAPGPPLAEAPGTIFGPGTGLSPGIPPHSSQQAPPPANSQQPASSSSSSNANFSTLQVYPHGPDICYQPGSQSQAQNQTQNHPNPAKKSPAVTKPNYRALINDMLKRNTASEQELNLQIIKKTLNMEPASRNHPSPCRVIQQSAVPAAISVPSAPPPPPPAIHSPLDLSMRTVKQTADSTEYKYQKPSTDYKLPQGGLGGGLGLPRFDITPNFSAATRGGAPTSPAPTPVIRQALAIPAAPVPPTVPVPPPVAAPALVIKTLQQMRPSVVETNPFAKRQQQLPPETSIVQVTKPTVELMPTPSPSPHNSSNLNYLGKKRHLQEYNQAAAKQARLDAESSGSLVSGAPVIAAPTSVVVVAPVPVIAVNEQALAAKREREMQSMSAESSTSAHLVPKMEPRIRTKAELKGFTFTPPVLVTSTTNASSTISPPRTPPNQVTNHIQIKLEPAPPKATDLGLDDEQVSLGNLMDWGSTCNNLVEQLMSKVVVPPALPASTGIKLELSEDDLPVARILKRQPLAAPSLAGGDAESATTQLTTTTNGISSSLGNGSGQKKLSKVEREKKRQQQEQRIAARLAPKQGQSSSSESDTTELHKRNTARQKKPLLRKGRTRQRSPEAASIQQSSDEEQEKVSQRLSRNRTSSEESKTKATSAKKDVKKEAKTPSNKTNNSASLTKIRKKTIDSSSLNKAKGDENPKQESQESTSSESDQDDNDNDEEEEDQEEDEEEPEEDDDEEQDKKKEKRVGRRPGNTLKKRIAHKLNTMTRSKHRKELELQLANSKVLRNDKIIRNSTTKIKRKYVRKVVDSKKEMMVTRLRNKRGLNSDLGALNGRNSKLKGSKVGNSPGKPKTSPQQQLYLEEYRYKLALKIPHSLISINKLNKVASSLPDLERRDLSQELACFKRNRPKTKAASKQDFTPKSIIDVLHLRVTNGSTAGTQRKISVSAPASTNLQIHSETSQTSASTSLYEQPQQDNLTENQSLDDMSKRHFSIFDTKVLQSKTRTETKLQKHREIIREIFVGPERPASAPPECVQEADGGDAISYQKYEEFLQQMNSIASANDSKLARRSLMEDKSVTAPQCPHKRKYRCRKGSSGFDYIRKKKRPAPTQTQNHTQNQSQSQVKTEMDVCREIQKWVLNKGVGQSTMHKAARQGLIDVVVYCLDRMNMNPDQKDNAGYTPLHEACTQGWLEIARILLQYGANHSEAAQSGIRPLHGAIENDHEEVVRLLLSYGADPLLATYSGQTPLMLASSKLMRGILRAHLSDAQSAAADIKPMRFNGPWEIFDAKEYGYDIFSNVPNTACDMSRALRRERKEAKQQRMSNSDRTSNLNGLLPEKKEEQKPEDFDQDRVTRTIKQNGETSATKTGSGTTTTATTMVKLEPGTDEDSNNNKNNEELNANVENNLVTSVVNVKNEVKKEVDAEAEAETETKAKANTNSSTRLDEDQTDIETMDSELNGDIFEFEEADVPLPPLYLLKDEGSDKWVLLNDLCNLLKVKSKDTLLNKLCPNNSNALASSQKHLLREFKIDDFLEKATCLQLLCAGEKLNMFSSSKVVLIKYNDSVRNLLGVKTILMKF</sequence>
<dbReference type="FunFam" id="1.25.40.20:FF:000677">
    <property type="entry name" value="Uncharacterized protein, isoform B"/>
    <property type="match status" value="1"/>
</dbReference>
<keyword evidence="2" id="KW-0040">ANK repeat</keyword>
<feature type="compositionally biased region" description="Basic residues" evidence="3">
    <location>
        <begin position="22"/>
        <end position="36"/>
    </location>
</feature>
<feature type="compositionally biased region" description="Polar residues" evidence="3">
    <location>
        <begin position="1827"/>
        <end position="1839"/>
    </location>
</feature>
<comment type="similarity">
    <text evidence="1">Belongs to the BCOR family.</text>
</comment>
<name>B4IFV7_DROSE</name>
<dbReference type="SUPFAM" id="SSF48403">
    <property type="entry name" value="Ankyrin repeat"/>
    <property type="match status" value="1"/>
</dbReference>
<feature type="region of interest" description="Disordered" evidence="3">
    <location>
        <begin position="1612"/>
        <end position="1631"/>
    </location>
</feature>
<dbReference type="GO" id="GO:0000122">
    <property type="term" value="P:negative regulation of transcription by RNA polymerase II"/>
    <property type="evidence" value="ECO:0007669"/>
    <property type="project" value="TreeGrafter"/>
</dbReference>
<feature type="region of interest" description="Disordered" evidence="3">
    <location>
        <begin position="1331"/>
        <end position="1362"/>
    </location>
</feature>
<evidence type="ECO:0000256" key="3">
    <source>
        <dbReference type="SAM" id="MobiDB-lite"/>
    </source>
</evidence>
<feature type="repeat" description="ANK" evidence="2">
    <location>
        <begin position="1684"/>
        <end position="1716"/>
    </location>
</feature>
<dbReference type="HOGENOM" id="CLU_232623_0_0_1"/>
<dbReference type="SMART" id="SM00248">
    <property type="entry name" value="ANK"/>
    <property type="match status" value="4"/>
</dbReference>
<feature type="compositionally biased region" description="Low complexity" evidence="3">
    <location>
        <begin position="1869"/>
        <end position="1884"/>
    </location>
</feature>
<feature type="region of interest" description="Disordered" evidence="3">
    <location>
        <begin position="492"/>
        <end position="605"/>
    </location>
</feature>
<organism evidence="5">
    <name type="scientific">Drosophila sechellia</name>
    <name type="common">Fruit fly</name>
    <dbReference type="NCBI Taxonomy" id="7238"/>
    <lineage>
        <taxon>Eukaryota</taxon>
        <taxon>Metazoa</taxon>
        <taxon>Ecdysozoa</taxon>
        <taxon>Arthropoda</taxon>
        <taxon>Hexapoda</taxon>
        <taxon>Insecta</taxon>
        <taxon>Pterygota</taxon>
        <taxon>Neoptera</taxon>
        <taxon>Endopterygota</taxon>
        <taxon>Diptera</taxon>
        <taxon>Brachycera</taxon>
        <taxon>Muscomorpha</taxon>
        <taxon>Ephydroidea</taxon>
        <taxon>Drosophilidae</taxon>
        <taxon>Drosophila</taxon>
        <taxon>Sophophora</taxon>
    </lineage>
</organism>
<dbReference type="GO" id="GO:0005634">
    <property type="term" value="C:nucleus"/>
    <property type="evidence" value="ECO:0007669"/>
    <property type="project" value="TreeGrafter"/>
</dbReference>
<dbReference type="InterPro" id="IPR002110">
    <property type="entry name" value="Ankyrin_rpt"/>
</dbReference>
<feature type="compositionally biased region" description="Low complexity" evidence="3">
    <location>
        <begin position="134"/>
        <end position="148"/>
    </location>
</feature>
<feature type="region of interest" description="Disordered" evidence="3">
    <location>
        <begin position="429"/>
        <end position="470"/>
    </location>
</feature>
<feature type="compositionally biased region" description="Polar residues" evidence="3">
    <location>
        <begin position="1173"/>
        <end position="1184"/>
    </location>
</feature>
<dbReference type="GO" id="GO:0048190">
    <property type="term" value="P:wing disc dorsal/ventral pattern formation"/>
    <property type="evidence" value="ECO:0007669"/>
    <property type="project" value="EnsemblMetazoa"/>
</dbReference>
<evidence type="ECO:0000313" key="4">
    <source>
        <dbReference type="EMBL" id="EDW46544.1"/>
    </source>
</evidence>
<feature type="compositionally biased region" description="Polar residues" evidence="3">
    <location>
        <begin position="298"/>
        <end position="311"/>
    </location>
</feature>
<evidence type="ECO:0000313" key="5">
    <source>
        <dbReference type="Proteomes" id="UP000001292"/>
    </source>
</evidence>
<dbReference type="CDD" id="cd14259">
    <property type="entry name" value="PUFD_like"/>
    <property type="match status" value="1"/>
</dbReference>
<dbReference type="GO" id="GO:0003714">
    <property type="term" value="F:transcription corepressor activity"/>
    <property type="evidence" value="ECO:0007669"/>
    <property type="project" value="TreeGrafter"/>
</dbReference>
<feature type="region of interest" description="Disordered" evidence="3">
    <location>
        <begin position="176"/>
        <end position="240"/>
    </location>
</feature>
<feature type="compositionally biased region" description="Low complexity" evidence="3">
    <location>
        <begin position="550"/>
        <end position="564"/>
    </location>
</feature>
<feature type="compositionally biased region" description="Low complexity" evidence="3">
    <location>
        <begin position="83"/>
        <end position="94"/>
    </location>
</feature>
<dbReference type="InterPro" id="IPR047144">
    <property type="entry name" value="BCOR-like"/>
</dbReference>
<feature type="compositionally biased region" description="Basic residues" evidence="3">
    <location>
        <begin position="70"/>
        <end position="81"/>
    </location>
</feature>
<dbReference type="PhylomeDB" id="B4IFV7"/>
<dbReference type="Pfam" id="PF00023">
    <property type="entry name" value="Ank"/>
    <property type="match status" value="1"/>
</dbReference>
<dbReference type="Pfam" id="PF12796">
    <property type="entry name" value="Ank_2"/>
    <property type="match status" value="1"/>
</dbReference>
<protein>
    <submittedName>
        <fullName evidence="4">GM14920</fullName>
    </submittedName>
</protein>
<feature type="region of interest" description="Disordered" evidence="3">
    <location>
        <begin position="376"/>
        <end position="416"/>
    </location>
</feature>
<dbReference type="Proteomes" id="UP000001292">
    <property type="component" value="Unassembled WGS sequence"/>
</dbReference>
<dbReference type="STRING" id="7238.B4IFV7"/>
<accession>B4IFV7</accession>
<dbReference type="InterPro" id="IPR036770">
    <property type="entry name" value="Ankyrin_rpt-contain_sf"/>
</dbReference>
<proteinExistence type="inferred from homology"/>
<feature type="compositionally biased region" description="Polar residues" evidence="3">
    <location>
        <begin position="581"/>
        <end position="595"/>
    </location>
</feature>
<feature type="compositionally biased region" description="Low complexity" evidence="3">
    <location>
        <begin position="55"/>
        <end position="69"/>
    </location>
</feature>
<feature type="region of interest" description="Disordered" evidence="3">
    <location>
        <begin position="1819"/>
        <end position="1905"/>
    </location>
</feature>
<feature type="compositionally biased region" description="Low complexity" evidence="3">
    <location>
        <begin position="1617"/>
        <end position="1630"/>
    </location>
</feature>
<keyword evidence="5" id="KW-1185">Reference proteome</keyword>
<evidence type="ECO:0000256" key="2">
    <source>
        <dbReference type="PROSITE-ProRule" id="PRU00023"/>
    </source>
</evidence>
<gene>
    <name evidence="4" type="primary">Dsec\GM14920</name>
    <name evidence="4" type="ORF">Dsec_GM14920</name>
</gene>
<feature type="compositionally biased region" description="Low complexity" evidence="3">
    <location>
        <begin position="1049"/>
        <end position="1058"/>
    </location>
</feature>
<feature type="compositionally biased region" description="Basic residues" evidence="3">
    <location>
        <begin position="1251"/>
        <end position="1269"/>
    </location>
</feature>
<dbReference type="SMR" id="B4IFV7"/>
<feature type="compositionally biased region" description="Basic and acidic residues" evidence="3">
    <location>
        <begin position="1200"/>
        <end position="1210"/>
    </location>
</feature>
<evidence type="ECO:0000256" key="1">
    <source>
        <dbReference type="ARBA" id="ARBA00034703"/>
    </source>
</evidence>
<feature type="region of interest" description="Disordered" evidence="3">
    <location>
        <begin position="1929"/>
        <end position="1951"/>
    </location>
</feature>
<reference evidence="4 5" key="1">
    <citation type="journal article" date="2007" name="Nature">
        <title>Evolution of genes and genomes on the Drosophila phylogeny.</title>
        <authorList>
            <consortium name="Drosophila 12 Genomes Consortium"/>
            <person name="Clark A.G."/>
            <person name="Eisen M.B."/>
            <person name="Smith D.R."/>
            <person name="Bergman C.M."/>
            <person name="Oliver B."/>
            <person name="Markow T.A."/>
            <person name="Kaufman T.C."/>
            <person name="Kellis M."/>
            <person name="Gelbart W."/>
            <person name="Iyer V.N."/>
            <person name="Pollard D.A."/>
            <person name="Sackton T.B."/>
            <person name="Larracuente A.M."/>
            <person name="Singh N.D."/>
            <person name="Abad J.P."/>
            <person name="Abt D.N."/>
            <person name="Adryan B."/>
            <person name="Aguade M."/>
            <person name="Akashi H."/>
            <person name="Anderson W.W."/>
            <person name="Aquadro C.F."/>
            <person name="Ardell D.H."/>
            <person name="Arguello R."/>
            <person name="Artieri C.G."/>
            <person name="Barbash D.A."/>
            <person name="Barker D."/>
            <person name="Barsanti P."/>
            <person name="Batterham P."/>
            <person name="Batzoglou S."/>
            <person name="Begun D."/>
            <person name="Bhutkar A."/>
            <person name="Blanco E."/>
            <person name="Bosak S.A."/>
            <person name="Bradley R.K."/>
            <person name="Brand A.D."/>
            <person name="Brent M.R."/>
            <person name="Brooks A.N."/>
            <person name="Brown R.H."/>
            <person name="Butlin R.K."/>
            <person name="Caggese C."/>
            <person name="Calvi B.R."/>
            <person name="Bernardo de Carvalho A."/>
            <person name="Caspi A."/>
            <person name="Castrezana S."/>
            <person name="Celniker S.E."/>
            <person name="Chang J.L."/>
            <person name="Chapple C."/>
            <person name="Chatterji S."/>
            <person name="Chinwalla A."/>
            <person name="Civetta A."/>
            <person name="Clifton S.W."/>
            <person name="Comeron J.M."/>
            <person name="Costello J.C."/>
            <person name="Coyne J.A."/>
            <person name="Daub J."/>
            <person name="David R.G."/>
            <person name="Delcher A.L."/>
            <person name="Delehaunty K."/>
            <person name="Do C.B."/>
            <person name="Ebling H."/>
            <person name="Edwards K."/>
            <person name="Eickbush T."/>
            <person name="Evans J.D."/>
            <person name="Filipski A."/>
            <person name="Findeiss S."/>
            <person name="Freyhult E."/>
            <person name="Fulton L."/>
            <person name="Fulton R."/>
            <person name="Garcia A.C."/>
            <person name="Gardiner A."/>
            <person name="Garfield D.A."/>
            <person name="Garvin B.E."/>
            <person name="Gibson G."/>
            <person name="Gilbert D."/>
            <person name="Gnerre S."/>
            <person name="Godfrey J."/>
            <person name="Good R."/>
            <person name="Gotea V."/>
            <person name="Gravely B."/>
            <person name="Greenberg A.J."/>
            <person name="Griffiths-Jones S."/>
            <person name="Gross S."/>
            <person name="Guigo R."/>
            <person name="Gustafson E.A."/>
            <person name="Haerty W."/>
            <person name="Hahn M.W."/>
            <person name="Halligan D.L."/>
            <person name="Halpern A.L."/>
            <person name="Halter G.M."/>
            <person name="Han M.V."/>
            <person name="Heger A."/>
            <person name="Hillier L."/>
            <person name="Hinrichs A.S."/>
            <person name="Holmes I."/>
            <person name="Hoskins R.A."/>
            <person name="Hubisz M.J."/>
            <person name="Hultmark D."/>
            <person name="Huntley M.A."/>
            <person name="Jaffe D.B."/>
            <person name="Jagadeeshan S."/>
            <person name="Jeck W.R."/>
            <person name="Johnson J."/>
            <person name="Jones C.D."/>
            <person name="Jordan W.C."/>
            <person name="Karpen G.H."/>
            <person name="Kataoka E."/>
            <person name="Keightley P.D."/>
            <person name="Kheradpour P."/>
            <person name="Kirkness E.F."/>
            <person name="Koerich L.B."/>
            <person name="Kristiansen K."/>
            <person name="Kudrna D."/>
            <person name="Kulathinal R.J."/>
            <person name="Kumar S."/>
            <person name="Kwok R."/>
            <person name="Lander E."/>
            <person name="Langley C.H."/>
            <person name="Lapoint R."/>
            <person name="Lazzaro B.P."/>
            <person name="Lee S.J."/>
            <person name="Levesque L."/>
            <person name="Li R."/>
            <person name="Lin C.F."/>
            <person name="Lin M.F."/>
            <person name="Lindblad-Toh K."/>
            <person name="Llopart A."/>
            <person name="Long M."/>
            <person name="Low L."/>
            <person name="Lozovsky E."/>
            <person name="Lu J."/>
            <person name="Luo M."/>
            <person name="Machado C.A."/>
            <person name="Makalowski W."/>
            <person name="Marzo M."/>
            <person name="Matsuda M."/>
            <person name="Matzkin L."/>
            <person name="McAllister B."/>
            <person name="McBride C.S."/>
            <person name="McKernan B."/>
            <person name="McKernan K."/>
            <person name="Mendez-Lago M."/>
            <person name="Minx P."/>
            <person name="Mollenhauer M.U."/>
            <person name="Montooth K."/>
            <person name="Mount S.M."/>
            <person name="Mu X."/>
            <person name="Myers E."/>
            <person name="Negre B."/>
            <person name="Newfeld S."/>
            <person name="Nielsen R."/>
            <person name="Noor M.A."/>
            <person name="O'Grady P."/>
            <person name="Pachter L."/>
            <person name="Papaceit M."/>
            <person name="Parisi M.J."/>
            <person name="Parisi M."/>
            <person name="Parts L."/>
            <person name="Pedersen J.S."/>
            <person name="Pesole G."/>
            <person name="Phillippy A.M."/>
            <person name="Ponting C.P."/>
            <person name="Pop M."/>
            <person name="Porcelli D."/>
            <person name="Powell J.R."/>
            <person name="Prohaska S."/>
            <person name="Pruitt K."/>
            <person name="Puig M."/>
            <person name="Quesneville H."/>
            <person name="Ram K.R."/>
            <person name="Rand D."/>
            <person name="Rasmussen M.D."/>
            <person name="Reed L.K."/>
            <person name="Reenan R."/>
            <person name="Reily A."/>
            <person name="Remington K.A."/>
            <person name="Rieger T.T."/>
            <person name="Ritchie M.G."/>
            <person name="Robin C."/>
            <person name="Rogers Y.H."/>
            <person name="Rohde C."/>
            <person name="Rozas J."/>
            <person name="Rubenfield M.J."/>
            <person name="Ruiz A."/>
            <person name="Russo S."/>
            <person name="Salzberg S.L."/>
            <person name="Sanchez-Gracia A."/>
            <person name="Saranga D.J."/>
            <person name="Sato H."/>
            <person name="Schaeffer S.W."/>
            <person name="Schatz M.C."/>
            <person name="Schlenke T."/>
            <person name="Schwartz R."/>
            <person name="Segarra C."/>
            <person name="Singh R.S."/>
            <person name="Sirot L."/>
            <person name="Sirota M."/>
            <person name="Sisneros N.B."/>
            <person name="Smith C.D."/>
            <person name="Smith T.F."/>
            <person name="Spieth J."/>
            <person name="Stage D.E."/>
            <person name="Stark A."/>
            <person name="Stephan W."/>
            <person name="Strausberg R.L."/>
            <person name="Strempel S."/>
            <person name="Sturgill D."/>
            <person name="Sutton G."/>
            <person name="Sutton G.G."/>
            <person name="Tao W."/>
            <person name="Teichmann S."/>
            <person name="Tobari Y.N."/>
            <person name="Tomimura Y."/>
            <person name="Tsolas J.M."/>
            <person name="Valente V.L."/>
            <person name="Venter E."/>
            <person name="Venter J.C."/>
            <person name="Vicario S."/>
            <person name="Vieira F.G."/>
            <person name="Vilella A.J."/>
            <person name="Villasante A."/>
            <person name="Walenz B."/>
            <person name="Wang J."/>
            <person name="Wasserman M."/>
            <person name="Watts T."/>
            <person name="Wilson D."/>
            <person name="Wilson R.K."/>
            <person name="Wing R.A."/>
            <person name="Wolfner M.F."/>
            <person name="Wong A."/>
            <person name="Wong G.K."/>
            <person name="Wu C.I."/>
            <person name="Wu G."/>
            <person name="Yamamoto D."/>
            <person name="Yang H.P."/>
            <person name="Yang S.P."/>
            <person name="Yorke J.A."/>
            <person name="Yoshida K."/>
            <person name="Zdobnov E."/>
            <person name="Zhang P."/>
            <person name="Zhang Y."/>
            <person name="Zimin A.V."/>
            <person name="Baldwin J."/>
            <person name="Abdouelleil A."/>
            <person name="Abdulkadir J."/>
            <person name="Abebe A."/>
            <person name="Abera B."/>
            <person name="Abreu J."/>
            <person name="Acer S.C."/>
            <person name="Aftuck L."/>
            <person name="Alexander A."/>
            <person name="An P."/>
            <person name="Anderson E."/>
            <person name="Anderson S."/>
            <person name="Arachi H."/>
            <person name="Azer M."/>
            <person name="Bachantsang P."/>
            <person name="Barry A."/>
            <person name="Bayul T."/>
            <person name="Berlin A."/>
            <person name="Bessette D."/>
            <person name="Bloom T."/>
            <person name="Blye J."/>
            <person name="Boguslavskiy L."/>
            <person name="Bonnet C."/>
            <person name="Boukhgalter B."/>
            <person name="Bourzgui I."/>
            <person name="Brown A."/>
            <person name="Cahill P."/>
            <person name="Channer S."/>
            <person name="Cheshatsang Y."/>
            <person name="Chuda L."/>
            <person name="Citroen M."/>
            <person name="Collymore A."/>
            <person name="Cooke P."/>
            <person name="Costello M."/>
            <person name="D'Aco K."/>
            <person name="Daza R."/>
            <person name="De Haan G."/>
            <person name="DeGray S."/>
            <person name="DeMaso C."/>
            <person name="Dhargay N."/>
            <person name="Dooley K."/>
            <person name="Dooley E."/>
            <person name="Doricent M."/>
            <person name="Dorje P."/>
            <person name="Dorjee K."/>
            <person name="Dupes A."/>
            <person name="Elong R."/>
            <person name="Falk J."/>
            <person name="Farina A."/>
            <person name="Faro S."/>
            <person name="Ferguson D."/>
            <person name="Fisher S."/>
            <person name="Foley C.D."/>
            <person name="Franke A."/>
            <person name="Friedrich D."/>
            <person name="Gadbois L."/>
            <person name="Gearin G."/>
            <person name="Gearin C.R."/>
            <person name="Giannoukos G."/>
            <person name="Goode T."/>
            <person name="Graham J."/>
            <person name="Grandbois E."/>
            <person name="Grewal S."/>
            <person name="Gyaltsen K."/>
            <person name="Hafez N."/>
            <person name="Hagos B."/>
            <person name="Hall J."/>
            <person name="Henson C."/>
            <person name="Hollinger A."/>
            <person name="Honan T."/>
            <person name="Huard M.D."/>
            <person name="Hughes L."/>
            <person name="Hurhula B."/>
            <person name="Husby M.E."/>
            <person name="Kamat A."/>
            <person name="Kanga B."/>
            <person name="Kashin S."/>
            <person name="Khazanovich D."/>
            <person name="Kisner P."/>
            <person name="Lance K."/>
            <person name="Lara M."/>
            <person name="Lee W."/>
            <person name="Lennon N."/>
            <person name="Letendre F."/>
            <person name="LeVine R."/>
            <person name="Lipovsky A."/>
            <person name="Liu X."/>
            <person name="Liu J."/>
            <person name="Liu S."/>
            <person name="Lokyitsang T."/>
            <person name="Lokyitsang Y."/>
            <person name="Lubonja R."/>
            <person name="Lui A."/>
            <person name="MacDonald P."/>
            <person name="Magnisalis V."/>
            <person name="Maru K."/>
            <person name="Matthews C."/>
            <person name="McCusker W."/>
            <person name="McDonough S."/>
            <person name="Mehta T."/>
            <person name="Meldrim J."/>
            <person name="Meneus L."/>
            <person name="Mihai O."/>
            <person name="Mihalev A."/>
            <person name="Mihova T."/>
            <person name="Mittelman R."/>
            <person name="Mlenga V."/>
            <person name="Montmayeur A."/>
            <person name="Mulrain L."/>
            <person name="Navidi A."/>
            <person name="Naylor J."/>
            <person name="Negash T."/>
            <person name="Nguyen T."/>
            <person name="Nguyen N."/>
            <person name="Nicol R."/>
            <person name="Norbu C."/>
            <person name="Norbu N."/>
            <person name="Novod N."/>
            <person name="O'Neill B."/>
            <person name="Osman S."/>
            <person name="Markiewicz E."/>
            <person name="Oyono O.L."/>
            <person name="Patti C."/>
            <person name="Phunkhang P."/>
            <person name="Pierre F."/>
            <person name="Priest M."/>
            <person name="Raghuraman S."/>
            <person name="Rege F."/>
            <person name="Reyes R."/>
            <person name="Rise C."/>
            <person name="Rogov P."/>
            <person name="Ross K."/>
            <person name="Ryan E."/>
            <person name="Settipalli S."/>
            <person name="Shea T."/>
            <person name="Sherpa N."/>
            <person name="Shi L."/>
            <person name="Shih D."/>
            <person name="Sparrow T."/>
            <person name="Spaulding J."/>
            <person name="Stalker J."/>
            <person name="Stange-Thomann N."/>
            <person name="Stavropoulos S."/>
            <person name="Stone C."/>
            <person name="Strader C."/>
            <person name="Tesfaye S."/>
            <person name="Thomson T."/>
            <person name="Thoulutsang Y."/>
            <person name="Thoulutsang D."/>
            <person name="Topham K."/>
            <person name="Topping I."/>
            <person name="Tsamla T."/>
            <person name="Vassiliev H."/>
            <person name="Vo A."/>
            <person name="Wangchuk T."/>
            <person name="Wangdi T."/>
            <person name="Weiand M."/>
            <person name="Wilkinson J."/>
            <person name="Wilson A."/>
            <person name="Yadav S."/>
            <person name="Young G."/>
            <person name="Yu Q."/>
            <person name="Zembek L."/>
            <person name="Zhong D."/>
            <person name="Zimmer A."/>
            <person name="Zwirko Z."/>
            <person name="Jaffe D.B."/>
            <person name="Alvarez P."/>
            <person name="Brockman W."/>
            <person name="Butler J."/>
            <person name="Chin C."/>
            <person name="Gnerre S."/>
            <person name="Grabherr M."/>
            <person name="Kleber M."/>
            <person name="Mauceli E."/>
            <person name="MacCallum I."/>
        </authorList>
    </citation>
    <scope>NUCLEOTIDE SEQUENCE [LARGE SCALE GENOMIC DNA]</scope>
    <source>
        <strain evidence="5">Rob3c / Tucson 14021-0248.25</strain>
    </source>
</reference>
<dbReference type="PROSITE" id="PS50088">
    <property type="entry name" value="ANK_REPEAT"/>
    <property type="match status" value="2"/>
</dbReference>
<dbReference type="PANTHER" id="PTHR24117">
    <property type="entry name" value="AGAP007537-PB"/>
    <property type="match status" value="1"/>
</dbReference>
<feature type="compositionally biased region" description="Low complexity" evidence="3">
    <location>
        <begin position="499"/>
        <end position="511"/>
    </location>
</feature>
<feature type="region of interest" description="Disordered" evidence="3">
    <location>
        <begin position="1049"/>
        <end position="1280"/>
    </location>
</feature>
<feature type="compositionally biased region" description="Low complexity" evidence="3">
    <location>
        <begin position="330"/>
        <end position="343"/>
    </location>
</feature>
<dbReference type="Gene3D" id="1.25.40.20">
    <property type="entry name" value="Ankyrin repeat-containing domain"/>
    <property type="match status" value="1"/>
</dbReference>
<feature type="compositionally biased region" description="Basic and acidic residues" evidence="3">
    <location>
        <begin position="1151"/>
        <end position="1172"/>
    </location>
</feature>
<feature type="compositionally biased region" description="Basic residues" evidence="3">
    <location>
        <begin position="1106"/>
        <end position="1123"/>
    </location>
</feature>
<feature type="compositionally biased region" description="Acidic residues" evidence="3">
    <location>
        <begin position="1218"/>
        <end position="1246"/>
    </location>
</feature>
<dbReference type="PROSITE" id="PS50297">
    <property type="entry name" value="ANK_REP_REGION"/>
    <property type="match status" value="2"/>
</dbReference>
<feature type="region of interest" description="Disordered" evidence="3">
    <location>
        <begin position="264"/>
        <end position="348"/>
    </location>
</feature>
<feature type="compositionally biased region" description="Basic and acidic residues" evidence="3">
    <location>
        <begin position="1843"/>
        <end position="1860"/>
    </location>
</feature>
<dbReference type="OMA" id="HGPDICC"/>
<dbReference type="PANTHER" id="PTHR24117:SF9">
    <property type="entry name" value="BCL-6 COREPRESSOR PCGF1 BINDING DOMAIN-CONTAINING PROTEIN"/>
    <property type="match status" value="1"/>
</dbReference>